<evidence type="ECO:0000313" key="4">
    <source>
        <dbReference type="Proteomes" id="UP000242502"/>
    </source>
</evidence>
<dbReference type="GO" id="GO:0006281">
    <property type="term" value="P:DNA repair"/>
    <property type="evidence" value="ECO:0007669"/>
    <property type="project" value="InterPro"/>
</dbReference>
<dbReference type="STRING" id="62101.AB835_12475"/>
<dbReference type="Proteomes" id="UP000242502">
    <property type="component" value="Unassembled WGS sequence"/>
</dbReference>
<evidence type="ECO:0000259" key="2">
    <source>
        <dbReference type="Pfam" id="PF01035"/>
    </source>
</evidence>
<dbReference type="EMBL" id="MDLC01000054">
    <property type="protein sequence ID" value="ODS22748.1"/>
    <property type="molecule type" value="Genomic_DNA"/>
</dbReference>
<dbReference type="InterPro" id="IPR036217">
    <property type="entry name" value="MethylDNA_cys_MeTrfase_DNAb"/>
</dbReference>
<dbReference type="Pfam" id="PF01035">
    <property type="entry name" value="DNA_binding_1"/>
    <property type="match status" value="1"/>
</dbReference>
<dbReference type="Gene3D" id="1.10.10.10">
    <property type="entry name" value="Winged helix-like DNA-binding domain superfamily/Winged helix DNA-binding domain"/>
    <property type="match status" value="1"/>
</dbReference>
<comment type="caution">
    <text evidence="3">The sequence shown here is derived from an EMBL/GenBank/DDBJ whole genome shotgun (WGS) entry which is preliminary data.</text>
</comment>
<dbReference type="SUPFAM" id="SSF46767">
    <property type="entry name" value="Methylated DNA-protein cysteine methyltransferase, C-terminal domain"/>
    <property type="match status" value="1"/>
</dbReference>
<dbReference type="PANTHER" id="PTHR42942">
    <property type="entry name" value="6-O-METHYLGUANINE DNA METHYLTRANSFERASE"/>
    <property type="match status" value="1"/>
</dbReference>
<accession>A0A1D2QMD7</accession>
<protein>
    <recommendedName>
        <fullName evidence="2">Methylated-DNA-[protein]-cysteine S-methyltransferase DNA binding domain-containing protein</fullName>
    </recommendedName>
</protein>
<reference evidence="3 4" key="1">
    <citation type="journal article" date="2016" name="Appl. Environ. Microbiol.">
        <title>Lack of Overt Genome Reduction in the Bryostatin-Producing Bryozoan Symbiont "Candidatus Endobugula sertula".</title>
        <authorList>
            <person name="Miller I.J."/>
            <person name="Vanee N."/>
            <person name="Fong S.S."/>
            <person name="Lim-Fong G.E."/>
            <person name="Kwan J.C."/>
        </authorList>
    </citation>
    <scope>NUCLEOTIDE SEQUENCE [LARGE SCALE GENOMIC DNA]</scope>
    <source>
        <strain evidence="3">AB1-4</strain>
    </source>
</reference>
<proteinExistence type="predicted"/>
<dbReference type="InterPro" id="IPR014048">
    <property type="entry name" value="MethylDNA_cys_MeTrfase_DNA-bd"/>
</dbReference>
<name>A0A1D2QMD7_9GAMM</name>
<organism evidence="3 4">
    <name type="scientific">Candidatus Endobugula sertula</name>
    <name type="common">Bugula neritina bacterial symbiont</name>
    <dbReference type="NCBI Taxonomy" id="62101"/>
    <lineage>
        <taxon>Bacteria</taxon>
        <taxon>Pseudomonadati</taxon>
        <taxon>Pseudomonadota</taxon>
        <taxon>Gammaproteobacteria</taxon>
        <taxon>Cellvibrionales</taxon>
        <taxon>Cellvibrionaceae</taxon>
        <taxon>Candidatus Endobugula</taxon>
    </lineage>
</organism>
<evidence type="ECO:0000313" key="3">
    <source>
        <dbReference type="EMBL" id="ODS22748.1"/>
    </source>
</evidence>
<feature type="domain" description="Methylated-DNA-[protein]-cysteine S-methyltransferase DNA binding" evidence="2">
    <location>
        <begin position="7"/>
        <end position="81"/>
    </location>
</feature>
<dbReference type="InterPro" id="IPR052520">
    <property type="entry name" value="ATL_DNA_repair"/>
</dbReference>
<dbReference type="AlphaFoldDB" id="A0A1D2QMD7"/>
<sequence>MNNTFDRFCLVLSQLPKGYVCSYGHLAKLAGLGGPRQSSQLLKHLPSDSTLPWYRVVNAQGKLADFVGADKQRLLLEAEGITFTSAGYIPRHYFL</sequence>
<keyword evidence="1" id="KW-0227">DNA damage</keyword>
<dbReference type="GO" id="GO:0003824">
    <property type="term" value="F:catalytic activity"/>
    <property type="evidence" value="ECO:0007669"/>
    <property type="project" value="InterPro"/>
</dbReference>
<dbReference type="PANTHER" id="PTHR42942:SF1">
    <property type="entry name" value="ALKYLTRANSFERASE-LIKE PROTEIN 1"/>
    <property type="match status" value="1"/>
</dbReference>
<dbReference type="CDD" id="cd06445">
    <property type="entry name" value="ATase"/>
    <property type="match status" value="1"/>
</dbReference>
<gene>
    <name evidence="3" type="ORF">AB835_12475</name>
</gene>
<dbReference type="InterPro" id="IPR036388">
    <property type="entry name" value="WH-like_DNA-bd_sf"/>
</dbReference>
<evidence type="ECO:0000256" key="1">
    <source>
        <dbReference type="ARBA" id="ARBA00022763"/>
    </source>
</evidence>